<evidence type="ECO:0000256" key="4">
    <source>
        <dbReference type="ARBA" id="ARBA00023239"/>
    </source>
</evidence>
<dbReference type="InterPro" id="IPR044516">
    <property type="entry name" value="UXS-like"/>
</dbReference>
<name>A0ABS7HAZ0_9HYPH</name>
<dbReference type="Pfam" id="PF01370">
    <property type="entry name" value="Epimerase"/>
    <property type="match status" value="1"/>
</dbReference>
<evidence type="ECO:0000256" key="3">
    <source>
        <dbReference type="ARBA" id="ARBA00023027"/>
    </source>
</evidence>
<dbReference type="InterPro" id="IPR036291">
    <property type="entry name" value="NAD(P)-bd_dom_sf"/>
</dbReference>
<organism evidence="6 7">
    <name type="scientific">Rhizobium herbae</name>
    <dbReference type="NCBI Taxonomy" id="508661"/>
    <lineage>
        <taxon>Bacteria</taxon>
        <taxon>Pseudomonadati</taxon>
        <taxon>Pseudomonadota</taxon>
        <taxon>Alphaproteobacteria</taxon>
        <taxon>Hyphomicrobiales</taxon>
        <taxon>Rhizobiaceae</taxon>
        <taxon>Rhizobium/Agrobacterium group</taxon>
        <taxon>Rhizobium</taxon>
    </lineage>
</organism>
<keyword evidence="7" id="KW-1185">Reference proteome</keyword>
<evidence type="ECO:0000313" key="6">
    <source>
        <dbReference type="EMBL" id="MBW9064376.1"/>
    </source>
</evidence>
<keyword evidence="3" id="KW-0520">NAD</keyword>
<dbReference type="PANTHER" id="PTHR43078:SF6">
    <property type="entry name" value="UDP-GLUCURONIC ACID DECARBOXYLASE 1"/>
    <property type="match status" value="1"/>
</dbReference>
<protein>
    <submittedName>
        <fullName evidence="6">SDR family oxidoreductase</fullName>
    </submittedName>
</protein>
<accession>A0ABS7HAZ0</accession>
<dbReference type="Gene3D" id="3.40.50.720">
    <property type="entry name" value="NAD(P)-binding Rossmann-like Domain"/>
    <property type="match status" value="1"/>
</dbReference>
<dbReference type="InterPro" id="IPR001509">
    <property type="entry name" value="Epimerase_deHydtase"/>
</dbReference>
<evidence type="ECO:0000259" key="5">
    <source>
        <dbReference type="Pfam" id="PF01370"/>
    </source>
</evidence>
<dbReference type="CDD" id="cd05230">
    <property type="entry name" value="UGD_SDR_e"/>
    <property type="match status" value="1"/>
</dbReference>
<gene>
    <name evidence="6" type="ORF">JNB71_13695</name>
</gene>
<keyword evidence="2" id="KW-0210">Decarboxylase</keyword>
<evidence type="ECO:0000313" key="7">
    <source>
        <dbReference type="Proteomes" id="UP000757604"/>
    </source>
</evidence>
<dbReference type="RefSeq" id="WP_220372366.1">
    <property type="nucleotide sequence ID" value="NZ_JAEUAO010000003.1"/>
</dbReference>
<dbReference type="Proteomes" id="UP000757604">
    <property type="component" value="Unassembled WGS sequence"/>
</dbReference>
<dbReference type="PANTHER" id="PTHR43078">
    <property type="entry name" value="UDP-GLUCURONIC ACID DECARBOXYLASE-RELATED"/>
    <property type="match status" value="1"/>
</dbReference>
<reference evidence="6 7" key="1">
    <citation type="journal article" date="2021" name="MBio">
        <title>Poor Competitiveness of Bradyrhizobium in Pigeon Pea Root Colonization in Indian Soils.</title>
        <authorList>
            <person name="Chalasani D."/>
            <person name="Basu A."/>
            <person name="Pullabhotla S.V.S.R.N."/>
            <person name="Jorrin B."/>
            <person name="Neal A.L."/>
            <person name="Poole P.S."/>
            <person name="Podile A.R."/>
            <person name="Tkacz A."/>
        </authorList>
    </citation>
    <scope>NUCLEOTIDE SEQUENCE [LARGE SCALE GENOMIC DNA]</scope>
    <source>
        <strain evidence="6 7">HU44</strain>
    </source>
</reference>
<proteinExistence type="predicted"/>
<keyword evidence="4" id="KW-0456">Lyase</keyword>
<dbReference type="EMBL" id="JAEUAO010000003">
    <property type="protein sequence ID" value="MBW9064376.1"/>
    <property type="molecule type" value="Genomic_DNA"/>
</dbReference>
<evidence type="ECO:0000256" key="2">
    <source>
        <dbReference type="ARBA" id="ARBA00022793"/>
    </source>
</evidence>
<evidence type="ECO:0000256" key="1">
    <source>
        <dbReference type="ARBA" id="ARBA00001911"/>
    </source>
</evidence>
<sequence>MLQRARKENSKVVLVAGGAGFVGSHLCDALLSRGDRVICIDNYLTGSPDNVLPLMNHPSFRFIEADICELQGIGEPVDHVYNLACAASPPQYQADPVHTMMTCVAGTRNLLSIAEQCGARFLQASTSEVYGDPVEHPQQEDYRGNVNCTGPRACYDEGKRAAEALCFDMVRADRVDARVARIFNTYGPRMQRHDGRIISNLLVQAISHEPLTIYGTGEQTRSFCFVSDLVAGLIALINVDPNPGAPVNLGNPGEFTVLELAEMVLLMVSTTSKIVHRPLPQDDPQRRRPDISRARALLGWEPKIHLSEGLRLTADWFHATLPRQLQACSSITAPSPSDRAVKIARGGRKARQPSCRQQGAV</sequence>
<comment type="cofactor">
    <cofactor evidence="1">
        <name>NAD(+)</name>
        <dbReference type="ChEBI" id="CHEBI:57540"/>
    </cofactor>
</comment>
<comment type="caution">
    <text evidence="6">The sequence shown here is derived from an EMBL/GenBank/DDBJ whole genome shotgun (WGS) entry which is preliminary data.</text>
</comment>
<feature type="domain" description="NAD-dependent epimerase/dehydratase" evidence="5">
    <location>
        <begin position="13"/>
        <end position="250"/>
    </location>
</feature>
<dbReference type="SUPFAM" id="SSF51735">
    <property type="entry name" value="NAD(P)-binding Rossmann-fold domains"/>
    <property type="match status" value="1"/>
</dbReference>